<dbReference type="RefSeq" id="WP_045247803.1">
    <property type="nucleotide sequence ID" value="NZ_JYIY01000075.1"/>
</dbReference>
<evidence type="ECO:0000313" key="6">
    <source>
        <dbReference type="EMBL" id="KJL36217.1"/>
    </source>
</evidence>
<evidence type="ECO:0000256" key="1">
    <source>
        <dbReference type="ARBA" id="ARBA00010688"/>
    </source>
</evidence>
<dbReference type="Proteomes" id="UP000257479">
    <property type="component" value="Unassembled WGS sequence"/>
</dbReference>
<evidence type="ECO:0000313" key="7">
    <source>
        <dbReference type="Proteomes" id="UP000033451"/>
    </source>
</evidence>
<keyword evidence="7" id="KW-1185">Reference proteome</keyword>
<reference evidence="5 8" key="2">
    <citation type="journal article" date="2018" name="Nat. Biotechnol.">
        <title>A standardized bacterial taxonomy based on genome phylogeny substantially revises the tree of life.</title>
        <authorList>
            <person name="Parks D.H."/>
            <person name="Chuvochina M."/>
            <person name="Waite D.W."/>
            <person name="Rinke C."/>
            <person name="Skarshewski A."/>
            <person name="Chaumeil P.A."/>
            <person name="Hugenholtz P."/>
        </authorList>
    </citation>
    <scope>NUCLEOTIDE SEQUENCE [LARGE SCALE GENOMIC DNA]</scope>
    <source>
        <strain evidence="5">UBA9152</strain>
    </source>
</reference>
<accession>A0A0F0LSL7</accession>
<organism evidence="6 7">
    <name type="scientific">Microbacterium ginsengisoli</name>
    <dbReference type="NCBI Taxonomy" id="400772"/>
    <lineage>
        <taxon>Bacteria</taxon>
        <taxon>Bacillati</taxon>
        <taxon>Actinomycetota</taxon>
        <taxon>Actinomycetes</taxon>
        <taxon>Micrococcales</taxon>
        <taxon>Microbacteriaceae</taxon>
        <taxon>Microbacterium</taxon>
    </lineage>
</organism>
<dbReference type="EC" id="2.7.1.45" evidence="6"/>
<dbReference type="GO" id="GO:0008673">
    <property type="term" value="F:2-dehydro-3-deoxygluconokinase activity"/>
    <property type="evidence" value="ECO:0007669"/>
    <property type="project" value="UniProtKB-EC"/>
</dbReference>
<name>A0A0F0LSL7_9MICO</name>
<dbReference type="PANTHER" id="PTHR43320">
    <property type="entry name" value="SUGAR KINASE"/>
    <property type="match status" value="1"/>
</dbReference>
<dbReference type="EMBL" id="JYIY01000075">
    <property type="protein sequence ID" value="KJL36217.1"/>
    <property type="molecule type" value="Genomic_DNA"/>
</dbReference>
<dbReference type="InterPro" id="IPR002173">
    <property type="entry name" value="Carboh/pur_kinase_PfkB_CS"/>
</dbReference>
<keyword evidence="2 6" id="KW-0808">Transferase</keyword>
<dbReference type="PATRIC" id="fig|400772.4.peg.1913"/>
<dbReference type="PANTHER" id="PTHR43320:SF2">
    <property type="entry name" value="2-DEHYDRO-3-DEOXYGLUCONOKINASE_2-DEHYDRO-3-DEOXYGALACTONOKINASE"/>
    <property type="match status" value="1"/>
</dbReference>
<comment type="similarity">
    <text evidence="1">Belongs to the carbohydrate kinase PfkB family.</text>
</comment>
<reference evidence="6 7" key="1">
    <citation type="submission" date="2015-02" db="EMBL/GenBank/DDBJ databases">
        <title>Draft genome sequences of ten Microbacterium spp. with emphasis on heavy metal contaminated environments.</title>
        <authorList>
            <person name="Corretto E."/>
        </authorList>
    </citation>
    <scope>NUCLEOTIDE SEQUENCE [LARGE SCALE GENOMIC DNA]</scope>
    <source>
        <strain evidence="6 7">DSM 18659</strain>
    </source>
</reference>
<dbReference type="InterPro" id="IPR052700">
    <property type="entry name" value="Carb_kinase_PfkB-like"/>
</dbReference>
<dbReference type="SUPFAM" id="SSF53613">
    <property type="entry name" value="Ribokinase-like"/>
    <property type="match status" value="1"/>
</dbReference>
<sequence length="314" mass="32249">MSADLVTLGETMALVRATEVGSLEHVTGMRLSVGGAESNVAIAARRLGASVAWIGRVGDDGAGRRITRELRAEGVDVHAHVDDGAGTGMMLKSHPSATTTEVTYGRHMSAGSRLAPDDLPADVFTTARIVHVTGITPALSASAEAAMWDALDRADAAHAIVSFDVNHRSRLWRDRDPSTLYRAVTARAGIVFAGLDEARLLVGGGTPAQVARRLGELGPAATIVKLGAEGAVAVVDGAELWVPAVPVAVVDTVGAGDGFVGAYLAATLAGAPVAERLALAARVGAAACTGPGDWESYPHARDLAHEGPLDPVQR</sequence>
<gene>
    <name evidence="6" type="primary">kdgK_2</name>
    <name evidence="5" type="ORF">DCP95_06120</name>
    <name evidence="6" type="ORF">RR49_01897</name>
</gene>
<dbReference type="Pfam" id="PF00294">
    <property type="entry name" value="PfkB"/>
    <property type="match status" value="1"/>
</dbReference>
<evidence type="ECO:0000313" key="5">
    <source>
        <dbReference type="EMBL" id="HAN24135.1"/>
    </source>
</evidence>
<evidence type="ECO:0000256" key="3">
    <source>
        <dbReference type="ARBA" id="ARBA00022777"/>
    </source>
</evidence>
<dbReference type="CDD" id="cd01166">
    <property type="entry name" value="KdgK"/>
    <property type="match status" value="1"/>
</dbReference>
<dbReference type="EMBL" id="DMNG01000105">
    <property type="protein sequence ID" value="HAN24135.1"/>
    <property type="molecule type" value="Genomic_DNA"/>
</dbReference>
<dbReference type="Gene3D" id="3.40.1190.20">
    <property type="match status" value="1"/>
</dbReference>
<protein>
    <submittedName>
        <fullName evidence="6">2-dehydro-3-deoxygluconokinase</fullName>
        <ecNumber evidence="6">2.7.1.45</ecNumber>
    </submittedName>
    <submittedName>
        <fullName evidence="5">Sugar kinase</fullName>
    </submittedName>
</protein>
<evidence type="ECO:0000313" key="8">
    <source>
        <dbReference type="Proteomes" id="UP000257479"/>
    </source>
</evidence>
<feature type="domain" description="Carbohydrate kinase PfkB" evidence="4">
    <location>
        <begin position="3"/>
        <end position="298"/>
    </location>
</feature>
<keyword evidence="3 6" id="KW-0418">Kinase</keyword>
<dbReference type="InterPro" id="IPR029056">
    <property type="entry name" value="Ribokinase-like"/>
</dbReference>
<dbReference type="InterPro" id="IPR011611">
    <property type="entry name" value="PfkB_dom"/>
</dbReference>
<dbReference type="PROSITE" id="PS00584">
    <property type="entry name" value="PFKB_KINASES_2"/>
    <property type="match status" value="1"/>
</dbReference>
<dbReference type="STRING" id="400772.RR49_01897"/>
<evidence type="ECO:0000256" key="2">
    <source>
        <dbReference type="ARBA" id="ARBA00022679"/>
    </source>
</evidence>
<evidence type="ECO:0000259" key="4">
    <source>
        <dbReference type="Pfam" id="PF00294"/>
    </source>
</evidence>
<dbReference type="OrthoDB" id="9808601at2"/>
<proteinExistence type="inferred from homology"/>
<dbReference type="Proteomes" id="UP000033451">
    <property type="component" value="Unassembled WGS sequence"/>
</dbReference>
<comment type="caution">
    <text evidence="6">The sequence shown here is derived from an EMBL/GenBank/DDBJ whole genome shotgun (WGS) entry which is preliminary data.</text>
</comment>
<dbReference type="AlphaFoldDB" id="A0A0F0LSL7"/>